<evidence type="ECO:0000313" key="2">
    <source>
        <dbReference type="EMBL" id="PTW49204.1"/>
    </source>
</evidence>
<dbReference type="GO" id="GO:0009307">
    <property type="term" value="P:DNA restriction-modification system"/>
    <property type="evidence" value="ECO:0007669"/>
    <property type="project" value="InterPro"/>
</dbReference>
<dbReference type="Pfam" id="PF01381">
    <property type="entry name" value="HTH_3"/>
    <property type="match status" value="1"/>
</dbReference>
<dbReference type="GeneID" id="91004789"/>
<dbReference type="GO" id="GO:0032259">
    <property type="term" value="P:methylation"/>
    <property type="evidence" value="ECO:0007669"/>
    <property type="project" value="UniProtKB-KW"/>
</dbReference>
<dbReference type="AlphaFoldDB" id="A0A2T5UCK6"/>
<feature type="domain" description="HTH cro/C1-type" evidence="1">
    <location>
        <begin position="5"/>
        <end position="57"/>
    </location>
</feature>
<dbReference type="Pfam" id="PF05869">
    <property type="entry name" value="Dam"/>
    <property type="match status" value="1"/>
</dbReference>
<dbReference type="InterPro" id="IPR002052">
    <property type="entry name" value="DNA_methylase_N6_adenine_CS"/>
</dbReference>
<accession>A0A2T5UCK6</accession>
<reference evidence="2 3" key="1">
    <citation type="submission" date="2018-04" db="EMBL/GenBank/DDBJ databases">
        <title>Genomic Encyclopedia of Type Strains, Phase III (KMG-III): the genomes of soil and plant-associated and newly described type strains.</title>
        <authorList>
            <person name="Whitman W."/>
        </authorList>
    </citation>
    <scope>NUCLEOTIDE SEQUENCE [LARGE SCALE GENOMIC DNA]</scope>
    <source>
        <strain evidence="2 3">MA-olki</strain>
    </source>
</reference>
<protein>
    <submittedName>
        <fullName evidence="2">DNA N-6-adenine-methyltransferase Dam</fullName>
    </submittedName>
</protein>
<keyword evidence="2" id="KW-0808">Transferase</keyword>
<dbReference type="PROSITE" id="PS50943">
    <property type="entry name" value="HTH_CROC1"/>
    <property type="match status" value="2"/>
</dbReference>
<dbReference type="OrthoDB" id="189843at2"/>
<dbReference type="PROSITE" id="PS00092">
    <property type="entry name" value="N6_MTASE"/>
    <property type="match status" value="1"/>
</dbReference>
<dbReference type="RefSeq" id="WP_107952219.1">
    <property type="nucleotide sequence ID" value="NZ_QAYE01000001.1"/>
</dbReference>
<dbReference type="Proteomes" id="UP000244013">
    <property type="component" value="Unassembled WGS sequence"/>
</dbReference>
<dbReference type="CDD" id="cd00093">
    <property type="entry name" value="HTH_XRE"/>
    <property type="match status" value="2"/>
</dbReference>
<gene>
    <name evidence="2" type="ORF">C8J25_101710</name>
</gene>
<dbReference type="InterPro" id="IPR010982">
    <property type="entry name" value="Lambda_DNA-bd_dom_sf"/>
</dbReference>
<dbReference type="EMBL" id="QAYE01000001">
    <property type="protein sequence ID" value="PTW49204.1"/>
    <property type="molecule type" value="Genomic_DNA"/>
</dbReference>
<evidence type="ECO:0000259" key="1">
    <source>
        <dbReference type="PROSITE" id="PS50943"/>
    </source>
</evidence>
<dbReference type="GO" id="GO:0003677">
    <property type="term" value="F:DNA binding"/>
    <property type="evidence" value="ECO:0007669"/>
    <property type="project" value="InterPro"/>
</dbReference>
<dbReference type="InterPro" id="IPR001387">
    <property type="entry name" value="Cro/C1-type_HTH"/>
</dbReference>
<sequence length="295" mass="32814">MFDQLRDHRLSQGLPQDALAAQLGVTRLAVHRIEKGVGTQRLLQQVMKETGFRLSGIGRGATLAEQLSTARRRRGWTLELVATKAGLTAKTVASIERGEGSAASVMKLVRAIAPNWKKTEPPRSSWAFDHTTMGERDKRFTPSWFFALVTKAFGPVDLDPCGHLASSVVARRRIILPEDGLEASWTGYDFIWLNPPYSAAVVWMEKAMDAVISGDCKKLVMLLPVRTDSQTYQQKVARHCDTLFLAQRMRFESTEGLAYAAPFSLMLCIFGATELELACFTESCPNVRMRAYAGR</sequence>
<comment type="caution">
    <text evidence="2">The sequence shown here is derived from an EMBL/GenBank/DDBJ whole genome shotgun (WGS) entry which is preliminary data.</text>
</comment>
<evidence type="ECO:0000313" key="3">
    <source>
        <dbReference type="Proteomes" id="UP000244013"/>
    </source>
</evidence>
<proteinExistence type="predicted"/>
<keyword evidence="2" id="KW-0489">Methyltransferase</keyword>
<organism evidence="2 3">
    <name type="scientific">Sphingomonas faeni</name>
    <dbReference type="NCBI Taxonomy" id="185950"/>
    <lineage>
        <taxon>Bacteria</taxon>
        <taxon>Pseudomonadati</taxon>
        <taxon>Pseudomonadota</taxon>
        <taxon>Alphaproteobacteria</taxon>
        <taxon>Sphingomonadales</taxon>
        <taxon>Sphingomonadaceae</taxon>
        <taxon>Sphingomonas</taxon>
    </lineage>
</organism>
<dbReference type="SMART" id="SM00530">
    <property type="entry name" value="HTH_XRE"/>
    <property type="match status" value="2"/>
</dbReference>
<dbReference type="InterPro" id="IPR008593">
    <property type="entry name" value="Dam_MeTrfase"/>
</dbReference>
<feature type="domain" description="HTH cro/C1-type" evidence="1">
    <location>
        <begin position="67"/>
        <end position="99"/>
    </location>
</feature>
<dbReference type="Gene3D" id="1.10.260.40">
    <property type="entry name" value="lambda repressor-like DNA-binding domains"/>
    <property type="match status" value="2"/>
</dbReference>
<name>A0A2T5UCK6_9SPHN</name>
<dbReference type="SUPFAM" id="SSF47413">
    <property type="entry name" value="lambda repressor-like DNA-binding domains"/>
    <property type="match status" value="2"/>
</dbReference>
<dbReference type="GO" id="GO:0009007">
    <property type="term" value="F:site-specific DNA-methyltransferase (adenine-specific) activity"/>
    <property type="evidence" value="ECO:0007669"/>
    <property type="project" value="InterPro"/>
</dbReference>